<dbReference type="EMBL" id="MN740961">
    <property type="protein sequence ID" value="QHU19954.1"/>
    <property type="molecule type" value="Genomic_DNA"/>
</dbReference>
<protein>
    <submittedName>
        <fullName evidence="1">Uncharacterized protein</fullName>
    </submittedName>
</protein>
<accession>A0A6C0KU19</accession>
<dbReference type="AlphaFoldDB" id="A0A6C0KU19"/>
<organism evidence="1">
    <name type="scientific">viral metagenome</name>
    <dbReference type="NCBI Taxonomy" id="1070528"/>
    <lineage>
        <taxon>unclassified sequences</taxon>
        <taxon>metagenomes</taxon>
        <taxon>organismal metagenomes</taxon>
    </lineage>
</organism>
<evidence type="ECO:0000313" key="1">
    <source>
        <dbReference type="EMBL" id="QHU19954.1"/>
    </source>
</evidence>
<reference evidence="1" key="1">
    <citation type="journal article" date="2020" name="Nature">
        <title>Giant virus diversity and host interactions through global metagenomics.</title>
        <authorList>
            <person name="Schulz F."/>
            <person name="Roux S."/>
            <person name="Paez-Espino D."/>
            <person name="Jungbluth S."/>
            <person name="Walsh D.A."/>
            <person name="Denef V.J."/>
            <person name="McMahon K.D."/>
            <person name="Konstantinidis K.T."/>
            <person name="Eloe-Fadrosh E.A."/>
            <person name="Kyrpides N.C."/>
            <person name="Woyke T."/>
        </authorList>
    </citation>
    <scope>NUCLEOTIDE SEQUENCE</scope>
    <source>
        <strain evidence="1">GVMAG-S-3300013014-136</strain>
    </source>
</reference>
<proteinExistence type="predicted"/>
<sequence>MDELIVSNVYDEILGFSRCYTNDGKLVILLSKYGWSSWTREPIASHLLMNSKIVNFFIQNYNEKHRHDEPMKTFLQSLFNIDNEDVYEILGGIEELRLAFIPKGCKFQVITEGLAEYVSIYNEKVWRDA</sequence>
<name>A0A6C0KU19_9ZZZZ</name>